<gene>
    <name evidence="4" type="ORF">KQI86_03765</name>
</gene>
<dbReference type="PANTHER" id="PTHR47235:SF1">
    <property type="entry name" value="BLR6548 PROTEIN"/>
    <property type="match status" value="1"/>
</dbReference>
<feature type="domain" description="Leucine-binding protein" evidence="3">
    <location>
        <begin position="36"/>
        <end position="385"/>
    </location>
</feature>
<feature type="chain" id="PRO_5046032556" evidence="2">
    <location>
        <begin position="21"/>
        <end position="405"/>
    </location>
</feature>
<dbReference type="CDD" id="cd06343">
    <property type="entry name" value="PBP1_ABC_ligand_binding-like"/>
    <property type="match status" value="1"/>
</dbReference>
<evidence type="ECO:0000313" key="4">
    <source>
        <dbReference type="EMBL" id="MBU5483432.1"/>
    </source>
</evidence>
<reference evidence="4 5" key="1">
    <citation type="submission" date="2021-06" db="EMBL/GenBank/DDBJ databases">
        <authorList>
            <person name="Sun Q."/>
            <person name="Li D."/>
        </authorList>
    </citation>
    <scope>NUCLEOTIDE SEQUENCE [LARGE SCALE GENOMIC DNA]</scope>
    <source>
        <strain evidence="4 5">MSJ-11</strain>
    </source>
</reference>
<sequence>MRRKISLLLATLMVATVALAGCGKETEKAQGVTDTTIKIGNSAATSGALAPVGVPFKVGIEAYLKMVNEGGGINGRKIEYVHQDDEFNPEKGKAALERLVNDEKVFALVGHFGTPIVGATLNDIKEKGIPAVYFATGTGILYNEKAEGNERCIYPVQPVYPMEGRIMATWAKGEFKASKIGVIYTNDDAGKDLLKGIQQEANTLGGLTVVDEQVAPGSEDVSAAVSKIKNENVDIVIIAGIQGTFPQIAKELAKQGNTKPALTTYVNADKTMTEAVASTVNNKFDIYAHAWVDATKPTMDEYRKWIKETSSEDFSNNAYAMTGWIAAHFFTEGLRRVGDKELTWESYMDALESSPIENPFGGSIDFSNGKRLGTQEMALVKMNEKNPTGWDPYIGFRSMEQILGK</sequence>
<keyword evidence="5" id="KW-1185">Reference proteome</keyword>
<dbReference type="PANTHER" id="PTHR47235">
    <property type="entry name" value="BLR6548 PROTEIN"/>
    <property type="match status" value="1"/>
</dbReference>
<dbReference type="InterPro" id="IPR028081">
    <property type="entry name" value="Leu-bd"/>
</dbReference>
<comment type="caution">
    <text evidence="4">The sequence shown here is derived from an EMBL/GenBank/DDBJ whole genome shotgun (WGS) entry which is preliminary data.</text>
</comment>
<dbReference type="Pfam" id="PF13458">
    <property type="entry name" value="Peripla_BP_6"/>
    <property type="match status" value="1"/>
</dbReference>
<keyword evidence="1 2" id="KW-0732">Signal</keyword>
<evidence type="ECO:0000259" key="3">
    <source>
        <dbReference type="Pfam" id="PF13458"/>
    </source>
</evidence>
<protein>
    <submittedName>
        <fullName evidence="4">ABC transporter substrate-binding protein</fullName>
    </submittedName>
</protein>
<feature type="signal peptide" evidence="2">
    <location>
        <begin position="1"/>
        <end position="20"/>
    </location>
</feature>
<dbReference type="RefSeq" id="WP_216437812.1">
    <property type="nucleotide sequence ID" value="NZ_JAHLQF010000001.1"/>
</dbReference>
<evidence type="ECO:0000313" key="5">
    <source>
        <dbReference type="Proteomes" id="UP000726170"/>
    </source>
</evidence>
<proteinExistence type="predicted"/>
<accession>A0ABS6EE55</accession>
<dbReference type="PROSITE" id="PS51257">
    <property type="entry name" value="PROKAR_LIPOPROTEIN"/>
    <property type="match status" value="1"/>
</dbReference>
<organism evidence="4 5">
    <name type="scientific">Clostridium mobile</name>
    <dbReference type="NCBI Taxonomy" id="2841512"/>
    <lineage>
        <taxon>Bacteria</taxon>
        <taxon>Bacillati</taxon>
        <taxon>Bacillota</taxon>
        <taxon>Clostridia</taxon>
        <taxon>Eubacteriales</taxon>
        <taxon>Clostridiaceae</taxon>
        <taxon>Clostridium</taxon>
    </lineage>
</organism>
<evidence type="ECO:0000256" key="1">
    <source>
        <dbReference type="ARBA" id="ARBA00022729"/>
    </source>
</evidence>
<dbReference type="EMBL" id="JAHLQF010000001">
    <property type="protein sequence ID" value="MBU5483432.1"/>
    <property type="molecule type" value="Genomic_DNA"/>
</dbReference>
<name>A0ABS6EE55_9CLOT</name>
<dbReference type="Proteomes" id="UP000726170">
    <property type="component" value="Unassembled WGS sequence"/>
</dbReference>
<evidence type="ECO:0000256" key="2">
    <source>
        <dbReference type="SAM" id="SignalP"/>
    </source>
</evidence>